<gene>
    <name evidence="1" type="ORF">EYB53_008105</name>
</gene>
<evidence type="ECO:0000313" key="1">
    <source>
        <dbReference type="EMBL" id="MBP1465666.1"/>
    </source>
</evidence>
<protein>
    <submittedName>
        <fullName evidence="1">Uncharacterized protein</fullName>
    </submittedName>
</protein>
<name>A0ABS4D888_9CHLR</name>
<keyword evidence="2" id="KW-1185">Reference proteome</keyword>
<sequence>MPRSFTIERENLPAVVQGWLRAAGLGEEELVELIFTEQEILLRRPMSPHLRDWAKGVSDKYDQAFRQITGL</sequence>
<dbReference type="RefSeq" id="WP_129670353.1">
    <property type="nucleotide sequence ID" value="NZ_SIJK02000011.1"/>
</dbReference>
<reference evidence="1 2" key="1">
    <citation type="submission" date="2021-03" db="EMBL/GenBank/DDBJ databases">
        <authorList>
            <person name="Grouzdev D.S."/>
        </authorList>
    </citation>
    <scope>NUCLEOTIDE SEQUENCE [LARGE SCALE GENOMIC DNA]</scope>
    <source>
        <strain evidence="1 2">M50-1</strain>
    </source>
</reference>
<dbReference type="EMBL" id="SIJK02000011">
    <property type="protein sequence ID" value="MBP1465666.1"/>
    <property type="molecule type" value="Genomic_DNA"/>
</dbReference>
<evidence type="ECO:0000313" key="2">
    <source>
        <dbReference type="Proteomes" id="UP001193081"/>
    </source>
</evidence>
<dbReference type="Proteomes" id="UP001193081">
    <property type="component" value="Unassembled WGS sequence"/>
</dbReference>
<accession>A0ABS4D888</accession>
<comment type="caution">
    <text evidence="1">The sequence shown here is derived from an EMBL/GenBank/DDBJ whole genome shotgun (WGS) entry which is preliminary data.</text>
</comment>
<organism evidence="1 2">
    <name type="scientific">Candidatus Chloroploca mongolica</name>
    <dbReference type="NCBI Taxonomy" id="2528176"/>
    <lineage>
        <taxon>Bacteria</taxon>
        <taxon>Bacillati</taxon>
        <taxon>Chloroflexota</taxon>
        <taxon>Chloroflexia</taxon>
        <taxon>Chloroflexales</taxon>
        <taxon>Chloroflexineae</taxon>
        <taxon>Oscillochloridaceae</taxon>
        <taxon>Candidatus Chloroploca</taxon>
    </lineage>
</organism>
<proteinExistence type="predicted"/>